<organism evidence="3 4">
    <name type="scientific">Deinococcus budaensis</name>
    <dbReference type="NCBI Taxonomy" id="1665626"/>
    <lineage>
        <taxon>Bacteria</taxon>
        <taxon>Thermotogati</taxon>
        <taxon>Deinococcota</taxon>
        <taxon>Deinococci</taxon>
        <taxon>Deinococcales</taxon>
        <taxon>Deinococcaceae</taxon>
        <taxon>Deinococcus</taxon>
    </lineage>
</organism>
<accession>A0A7W8LQ37</accession>
<keyword evidence="2" id="KW-0472">Membrane</keyword>
<reference evidence="3 4" key="1">
    <citation type="submission" date="2020-08" db="EMBL/GenBank/DDBJ databases">
        <title>Genomic Encyclopedia of Type Strains, Phase IV (KMG-IV): sequencing the most valuable type-strain genomes for metagenomic binning, comparative biology and taxonomic classification.</title>
        <authorList>
            <person name="Goeker M."/>
        </authorList>
    </citation>
    <scope>NUCLEOTIDE SEQUENCE [LARGE SCALE GENOMIC DNA]</scope>
    <source>
        <strain evidence="3 4">DSM 101791</strain>
    </source>
</reference>
<feature type="region of interest" description="Disordered" evidence="1">
    <location>
        <begin position="1"/>
        <end position="35"/>
    </location>
</feature>
<name>A0A7W8LQ37_9DEIO</name>
<proteinExistence type="predicted"/>
<evidence type="ECO:0000256" key="1">
    <source>
        <dbReference type="SAM" id="MobiDB-lite"/>
    </source>
</evidence>
<feature type="transmembrane region" description="Helical" evidence="2">
    <location>
        <begin position="40"/>
        <end position="61"/>
    </location>
</feature>
<evidence type="ECO:0000313" key="4">
    <source>
        <dbReference type="Proteomes" id="UP000525389"/>
    </source>
</evidence>
<protein>
    <submittedName>
        <fullName evidence="3">Uncharacterized protein</fullName>
    </submittedName>
</protein>
<dbReference type="Proteomes" id="UP000525389">
    <property type="component" value="Unassembled WGS sequence"/>
</dbReference>
<dbReference type="AlphaFoldDB" id="A0A7W8LQ37"/>
<dbReference type="RefSeq" id="WP_184028028.1">
    <property type="nucleotide sequence ID" value="NZ_JACHFN010000005.1"/>
</dbReference>
<keyword evidence="2" id="KW-1133">Transmembrane helix</keyword>
<evidence type="ECO:0000256" key="2">
    <source>
        <dbReference type="SAM" id="Phobius"/>
    </source>
</evidence>
<evidence type="ECO:0000313" key="3">
    <source>
        <dbReference type="EMBL" id="MBB5234334.1"/>
    </source>
</evidence>
<dbReference type="EMBL" id="JACHFN010000005">
    <property type="protein sequence ID" value="MBB5234334.1"/>
    <property type="molecule type" value="Genomic_DNA"/>
</dbReference>
<sequence>MNTFSPPVTEELPMSDLPSDDHNGPRVRPGDSPAEGVPRWVKLFGVAGLVLTLLLVVKLLAGENHGPGRHIPSTSLTPQHVLFSGYSVQAAGG</sequence>
<comment type="caution">
    <text evidence="3">The sequence shown here is derived from an EMBL/GenBank/DDBJ whole genome shotgun (WGS) entry which is preliminary data.</text>
</comment>
<gene>
    <name evidence="3" type="ORF">HNQ09_001772</name>
</gene>
<keyword evidence="2" id="KW-0812">Transmembrane</keyword>
<keyword evidence="4" id="KW-1185">Reference proteome</keyword>